<keyword evidence="7 14" id="KW-0479">Metal-binding</keyword>
<sequence length="381" mass="40997">MPDRFTAEDKNYMERALNLALLAAGRTSPNPLVGCVIVRDGQIVGEGCHRKAGTPHAEVHALNAAGSSAEGADVYVTLEPCSHYGRTPPCTDALIAAGVKKVIVAMTDPNPLVSGQGVKKLQDAGILVETGLLAEKARKINEPFLKAIITKMPFVLYKAAMTLDGRTAVESGDSKWITSEEARHFVHGLRNTFDVIMVGSQTVLQDNPLLTCRNIENGRDPVRLIVDGSLSVPLNAQILRNESASRCIIATTKAADENKLLRMRETFAADKVEIWQYDTSRQVPLPDLLRDIAARGLNSILLEGGGTLAGKMLESRLIDQIMFMLAPKLAGSGFSPLSGLHLASMSEAVTVSQLVVCELGGNYSFTGTVDYNHTNKMGSDK</sequence>
<keyword evidence="17" id="KW-1185">Reference proteome</keyword>
<dbReference type="PANTHER" id="PTHR38011">
    <property type="entry name" value="DIHYDROFOLATE REDUCTASE FAMILY PROTEIN (AFU_ORTHOLOGUE AFUA_8G06820)"/>
    <property type="match status" value="1"/>
</dbReference>
<comment type="pathway">
    <text evidence="2 14">Cofactor biosynthesis; riboflavin biosynthesis; 5-amino-6-(D-ribitylamino)uracil from GTP: step 2/4.</text>
</comment>
<dbReference type="PANTHER" id="PTHR38011:SF7">
    <property type="entry name" value="2,5-DIAMINO-6-RIBOSYLAMINO-4(3H)-PYRIMIDINONE 5'-PHOSPHATE REDUCTASE"/>
    <property type="match status" value="1"/>
</dbReference>
<reference evidence="16 17" key="1">
    <citation type="journal article" date="2013" name="Stand. Genomic Sci.">
        <title>Complete genome sequence of Dehalobacter restrictus PER-K23(T.).</title>
        <authorList>
            <person name="Kruse T."/>
            <person name="Maillard J."/>
            <person name="Goodwin L."/>
            <person name="Woyke T."/>
            <person name="Teshima H."/>
            <person name="Bruce D."/>
            <person name="Detter C."/>
            <person name="Tapia R."/>
            <person name="Han C."/>
            <person name="Huntemann M."/>
            <person name="Wei C.L."/>
            <person name="Han J."/>
            <person name="Chen A."/>
            <person name="Kyrpides N."/>
            <person name="Szeto E."/>
            <person name="Markowitz V."/>
            <person name="Ivanova N."/>
            <person name="Pagani I."/>
            <person name="Pati A."/>
            <person name="Pitluck S."/>
            <person name="Nolan M."/>
            <person name="Holliger C."/>
            <person name="Smidt H."/>
        </authorList>
    </citation>
    <scope>NUCLEOTIDE SEQUENCE [LARGE SCALE GENOMIC DNA]</scope>
    <source>
        <strain evidence="17">DSM 9455</strain>
    </source>
</reference>
<evidence type="ECO:0000256" key="14">
    <source>
        <dbReference type="PIRNR" id="PIRNR006769"/>
    </source>
</evidence>
<evidence type="ECO:0000256" key="12">
    <source>
        <dbReference type="ARBA" id="ARBA00049861"/>
    </source>
</evidence>
<comment type="pathway">
    <text evidence="3 14">Cofactor biosynthesis; riboflavin biosynthesis; 5-amino-6-(D-ribitylamino)uracil from GTP: step 3/4.</text>
</comment>
<dbReference type="Gene3D" id="3.40.140.10">
    <property type="entry name" value="Cytidine Deaminase, domain 2"/>
    <property type="match status" value="1"/>
</dbReference>
<comment type="catalytic activity">
    <reaction evidence="13 14">
        <text>2,5-diamino-6-hydroxy-4-(5-phosphoribosylamino)-pyrimidine + H2O + H(+) = 5-amino-6-(5-phospho-D-ribosylamino)uracil + NH4(+)</text>
        <dbReference type="Rhea" id="RHEA:21868"/>
        <dbReference type="ChEBI" id="CHEBI:15377"/>
        <dbReference type="ChEBI" id="CHEBI:15378"/>
        <dbReference type="ChEBI" id="CHEBI:28938"/>
        <dbReference type="ChEBI" id="CHEBI:58453"/>
        <dbReference type="ChEBI" id="CHEBI:58614"/>
        <dbReference type="EC" id="3.5.4.26"/>
    </reaction>
</comment>
<dbReference type="Proteomes" id="UP000018934">
    <property type="component" value="Chromosome"/>
</dbReference>
<dbReference type="PROSITE" id="PS00903">
    <property type="entry name" value="CYT_DCMP_DEAMINASES_1"/>
    <property type="match status" value="1"/>
</dbReference>
<dbReference type="PIRSF" id="PIRSF006769">
    <property type="entry name" value="RibD"/>
    <property type="match status" value="1"/>
</dbReference>
<name>A0ABN4BR85_DEHRP</name>
<comment type="similarity">
    <text evidence="4 14">In the N-terminal section; belongs to the cytidine and deoxycytidylate deaminase family.</text>
</comment>
<evidence type="ECO:0000256" key="10">
    <source>
        <dbReference type="ARBA" id="ARBA00023002"/>
    </source>
</evidence>
<dbReference type="NCBIfam" id="TIGR00326">
    <property type="entry name" value="eubact_ribD"/>
    <property type="match status" value="1"/>
</dbReference>
<evidence type="ECO:0000256" key="8">
    <source>
        <dbReference type="ARBA" id="ARBA00022833"/>
    </source>
</evidence>
<comment type="similarity">
    <text evidence="5 14">In the C-terminal section; belongs to the HTP reductase family.</text>
</comment>
<dbReference type="RefSeq" id="WP_015042630.1">
    <property type="nucleotide sequence ID" value="NZ_CP007033.1"/>
</dbReference>
<dbReference type="CDD" id="cd01284">
    <property type="entry name" value="Riboflavin_deaminase-reductase"/>
    <property type="match status" value="1"/>
</dbReference>
<keyword evidence="8 14" id="KW-0862">Zinc</keyword>
<feature type="domain" description="CMP/dCMP-type deaminase" evidence="15">
    <location>
        <begin position="7"/>
        <end position="129"/>
    </location>
</feature>
<evidence type="ECO:0000256" key="7">
    <source>
        <dbReference type="ARBA" id="ARBA00022723"/>
    </source>
</evidence>
<dbReference type="InterPro" id="IPR002734">
    <property type="entry name" value="RibDG_C"/>
</dbReference>
<dbReference type="Pfam" id="PF01872">
    <property type="entry name" value="RibD_C"/>
    <property type="match status" value="1"/>
</dbReference>
<keyword evidence="6 14" id="KW-0686">Riboflavin biosynthesis</keyword>
<evidence type="ECO:0000313" key="16">
    <source>
        <dbReference type="EMBL" id="AHF09889.1"/>
    </source>
</evidence>
<evidence type="ECO:0000256" key="3">
    <source>
        <dbReference type="ARBA" id="ARBA00004910"/>
    </source>
</evidence>
<comment type="function">
    <text evidence="1 14">Converts 2,5-diamino-6-(ribosylamino)-4(3h)-pyrimidinone 5'-phosphate into 5-amino-6-(ribosylamino)-2,4(1h,3h)-pyrimidinedione 5'-phosphate.</text>
</comment>
<accession>A0ABN4BR85</accession>
<keyword evidence="9 14" id="KW-0521">NADP</keyword>
<dbReference type="InterPro" id="IPR011549">
    <property type="entry name" value="RibD_C"/>
</dbReference>
<evidence type="ECO:0000256" key="6">
    <source>
        <dbReference type="ARBA" id="ARBA00022619"/>
    </source>
</evidence>
<dbReference type="Pfam" id="PF00383">
    <property type="entry name" value="dCMP_cyt_deam_1"/>
    <property type="match status" value="1"/>
</dbReference>
<dbReference type="EC" id="3.5.4.26" evidence="14"/>
<evidence type="ECO:0000256" key="9">
    <source>
        <dbReference type="ARBA" id="ARBA00022857"/>
    </source>
</evidence>
<evidence type="ECO:0000256" key="5">
    <source>
        <dbReference type="ARBA" id="ARBA00007417"/>
    </source>
</evidence>
<organism evidence="16 17">
    <name type="scientific">Dehalobacter restrictus (strain DSM 9455 / PER-K23)</name>
    <dbReference type="NCBI Taxonomy" id="871738"/>
    <lineage>
        <taxon>Bacteria</taxon>
        <taxon>Bacillati</taxon>
        <taxon>Bacillota</taxon>
        <taxon>Clostridia</taxon>
        <taxon>Eubacteriales</taxon>
        <taxon>Desulfitobacteriaceae</taxon>
        <taxon>Dehalobacter</taxon>
    </lineage>
</organism>
<evidence type="ECO:0000256" key="2">
    <source>
        <dbReference type="ARBA" id="ARBA00004882"/>
    </source>
</evidence>
<dbReference type="Gene3D" id="3.40.430.10">
    <property type="entry name" value="Dihydrofolate Reductase, subunit A"/>
    <property type="match status" value="1"/>
</dbReference>
<dbReference type="SUPFAM" id="SSF53927">
    <property type="entry name" value="Cytidine deaminase-like"/>
    <property type="match status" value="1"/>
</dbReference>
<keyword evidence="10 14" id="KW-0560">Oxidoreductase</keyword>
<dbReference type="InterPro" id="IPR004794">
    <property type="entry name" value="Eubact_RibD"/>
</dbReference>
<dbReference type="EMBL" id="CP007033">
    <property type="protein sequence ID" value="AHF09889.1"/>
    <property type="molecule type" value="Genomic_DNA"/>
</dbReference>
<dbReference type="NCBIfam" id="TIGR00227">
    <property type="entry name" value="ribD_Cterm"/>
    <property type="match status" value="1"/>
</dbReference>
<evidence type="ECO:0000256" key="13">
    <source>
        <dbReference type="ARBA" id="ARBA00049886"/>
    </source>
</evidence>
<evidence type="ECO:0000256" key="11">
    <source>
        <dbReference type="ARBA" id="ARBA00023268"/>
    </source>
</evidence>
<dbReference type="PROSITE" id="PS51747">
    <property type="entry name" value="CYT_DCMP_DEAMINASES_2"/>
    <property type="match status" value="1"/>
</dbReference>
<evidence type="ECO:0000256" key="1">
    <source>
        <dbReference type="ARBA" id="ARBA00002151"/>
    </source>
</evidence>
<dbReference type="InterPro" id="IPR050765">
    <property type="entry name" value="Riboflavin_Biosynth_HTPR"/>
</dbReference>
<comment type="cofactor">
    <cofactor evidence="14">
        <name>Zn(2+)</name>
        <dbReference type="ChEBI" id="CHEBI:29105"/>
    </cofactor>
    <text evidence="14">Binds 1 zinc ion.</text>
</comment>
<evidence type="ECO:0000313" key="17">
    <source>
        <dbReference type="Proteomes" id="UP000018934"/>
    </source>
</evidence>
<keyword evidence="14" id="KW-0378">Hydrolase</keyword>
<keyword evidence="11" id="KW-0511">Multifunctional enzyme</keyword>
<evidence type="ECO:0000256" key="4">
    <source>
        <dbReference type="ARBA" id="ARBA00005259"/>
    </source>
</evidence>
<dbReference type="InterPro" id="IPR024072">
    <property type="entry name" value="DHFR-like_dom_sf"/>
</dbReference>
<evidence type="ECO:0000259" key="15">
    <source>
        <dbReference type="PROSITE" id="PS51747"/>
    </source>
</evidence>
<dbReference type="InterPro" id="IPR002125">
    <property type="entry name" value="CMP_dCMP_dom"/>
</dbReference>
<dbReference type="EC" id="1.1.1.193" evidence="14"/>
<gene>
    <name evidence="16" type="ORF">DEHRE_07170</name>
</gene>
<proteinExistence type="inferred from homology"/>
<dbReference type="SUPFAM" id="SSF53597">
    <property type="entry name" value="Dihydrofolate reductase-like"/>
    <property type="match status" value="1"/>
</dbReference>
<dbReference type="InterPro" id="IPR016193">
    <property type="entry name" value="Cytidine_deaminase-like"/>
</dbReference>
<comment type="catalytic activity">
    <reaction evidence="12 14">
        <text>5-amino-6-(5-phospho-D-ribitylamino)uracil + NADP(+) = 5-amino-6-(5-phospho-D-ribosylamino)uracil + NADPH + H(+)</text>
        <dbReference type="Rhea" id="RHEA:17845"/>
        <dbReference type="ChEBI" id="CHEBI:15378"/>
        <dbReference type="ChEBI" id="CHEBI:57783"/>
        <dbReference type="ChEBI" id="CHEBI:58349"/>
        <dbReference type="ChEBI" id="CHEBI:58421"/>
        <dbReference type="ChEBI" id="CHEBI:58453"/>
        <dbReference type="EC" id="1.1.1.193"/>
    </reaction>
</comment>
<protein>
    <recommendedName>
        <fullName evidence="14">Riboflavin biosynthesis protein RibD</fullName>
    </recommendedName>
    <domain>
        <recommendedName>
            <fullName evidence="14">Diaminohydroxyphosphoribosylaminopyrimidine deaminase</fullName>
            <shortName evidence="14">DRAP deaminase</shortName>
            <ecNumber evidence="14">3.5.4.26</ecNumber>
        </recommendedName>
        <alternativeName>
            <fullName evidence="14">Riboflavin-specific deaminase</fullName>
        </alternativeName>
    </domain>
    <domain>
        <recommendedName>
            <fullName evidence="14">5-amino-6-(5-phosphoribosylamino)uracil reductase</fullName>
            <ecNumber evidence="14">1.1.1.193</ecNumber>
        </recommendedName>
        <alternativeName>
            <fullName evidence="14">HTP reductase</fullName>
        </alternativeName>
    </domain>
</protein>
<dbReference type="InterPro" id="IPR016192">
    <property type="entry name" value="APOBEC/CMP_deaminase_Zn-bd"/>
</dbReference>